<reference evidence="3" key="3">
    <citation type="submission" date="2025-04" db="UniProtKB">
        <authorList>
            <consortium name="RefSeq"/>
        </authorList>
    </citation>
    <scope>IDENTIFICATION</scope>
    <source>
        <strain evidence="3">CBS 781.70</strain>
    </source>
</reference>
<dbReference type="AlphaFoldDB" id="A0A6G1FYU5"/>
<dbReference type="Pfam" id="PF26639">
    <property type="entry name" value="Het-6_barrel"/>
    <property type="match status" value="1"/>
</dbReference>
<dbReference type="PANTHER" id="PTHR24148">
    <property type="entry name" value="ANKYRIN REPEAT DOMAIN-CONTAINING PROTEIN 39 HOMOLOG-RELATED"/>
    <property type="match status" value="1"/>
</dbReference>
<reference evidence="1 3" key="1">
    <citation type="submission" date="2020-01" db="EMBL/GenBank/DDBJ databases">
        <authorList>
            <consortium name="DOE Joint Genome Institute"/>
            <person name="Haridas S."/>
            <person name="Albert R."/>
            <person name="Binder M."/>
            <person name="Bloem J."/>
            <person name="Labutti K."/>
            <person name="Salamov A."/>
            <person name="Andreopoulos B."/>
            <person name="Baker S.E."/>
            <person name="Barry K."/>
            <person name="Bills G."/>
            <person name="Bluhm B.H."/>
            <person name="Cannon C."/>
            <person name="Castanera R."/>
            <person name="Culley D.E."/>
            <person name="Daum C."/>
            <person name="Ezra D."/>
            <person name="Gonzalez J.B."/>
            <person name="Henrissat B."/>
            <person name="Kuo A."/>
            <person name="Liang C."/>
            <person name="Lipzen A."/>
            <person name="Lutzoni F."/>
            <person name="Magnuson J."/>
            <person name="Mondo S."/>
            <person name="Nolan M."/>
            <person name="Ohm R."/>
            <person name="Pangilinan J."/>
            <person name="Park H.-J."/>
            <person name="Ramirez L."/>
            <person name="Alfaro M."/>
            <person name="Sun H."/>
            <person name="Tritt A."/>
            <person name="Yoshinaga Y."/>
            <person name="Zwiers L.-H."/>
            <person name="Turgeon B.G."/>
            <person name="Goodwin S.B."/>
            <person name="Spatafora J.W."/>
            <person name="Crous P.W."/>
            <person name="Grigoriev I.V."/>
        </authorList>
    </citation>
    <scope>NUCLEOTIDE SEQUENCE</scope>
    <source>
        <strain evidence="1 3">CBS 781.70</strain>
    </source>
</reference>
<evidence type="ECO:0000313" key="1">
    <source>
        <dbReference type="EMBL" id="KAF1811017.1"/>
    </source>
</evidence>
<dbReference type="Proteomes" id="UP000504638">
    <property type="component" value="Unplaced"/>
</dbReference>
<gene>
    <name evidence="1 3" type="ORF">P152DRAFT_74017</name>
</gene>
<proteinExistence type="predicted"/>
<dbReference type="GeneID" id="54423798"/>
<dbReference type="PANTHER" id="PTHR24148:SF64">
    <property type="entry name" value="HETEROKARYON INCOMPATIBILITY DOMAIN-CONTAINING PROTEIN"/>
    <property type="match status" value="1"/>
</dbReference>
<dbReference type="InterPro" id="IPR052895">
    <property type="entry name" value="HetReg/Transcr_Mod"/>
</dbReference>
<accession>A0A6G1FYU5</accession>
<organism evidence="1">
    <name type="scientific">Eremomyces bilateralis CBS 781.70</name>
    <dbReference type="NCBI Taxonomy" id="1392243"/>
    <lineage>
        <taxon>Eukaryota</taxon>
        <taxon>Fungi</taxon>
        <taxon>Dikarya</taxon>
        <taxon>Ascomycota</taxon>
        <taxon>Pezizomycotina</taxon>
        <taxon>Dothideomycetes</taxon>
        <taxon>Dothideomycetes incertae sedis</taxon>
        <taxon>Eremomycetales</taxon>
        <taxon>Eremomycetaceae</taxon>
        <taxon>Eremomyces</taxon>
    </lineage>
</organism>
<dbReference type="RefSeq" id="XP_033532648.1">
    <property type="nucleotide sequence ID" value="XM_033683228.1"/>
</dbReference>
<evidence type="ECO:0000313" key="3">
    <source>
        <dbReference type="RefSeq" id="XP_033532648.1"/>
    </source>
</evidence>
<protein>
    <submittedName>
        <fullName evidence="1 3">Uncharacterized protein</fullName>
    </submittedName>
</protein>
<sequence length="151" mass="17208">MEDFSGRSRPQRGQSKPIVPTCMRCSSASARPNDDVNTTSIMRATETLDMVLEYLRRVESVIWNRKFFACNTEDNDDRNHLYGFGSEKMEIGDRVCILFGCSVPVVVRDSKDREFFTPVGEGYVHGKMDGEALASMDDNELNKREKSLRIQ</sequence>
<name>A0A6G1FYU5_9PEZI</name>
<reference evidence="3" key="2">
    <citation type="submission" date="2020-04" db="EMBL/GenBank/DDBJ databases">
        <authorList>
            <consortium name="NCBI Genome Project"/>
        </authorList>
    </citation>
    <scope>NUCLEOTIDE SEQUENCE</scope>
    <source>
        <strain evidence="3">CBS 781.70</strain>
    </source>
</reference>
<dbReference type="OrthoDB" id="2157530at2759"/>
<dbReference type="EMBL" id="ML975163">
    <property type="protein sequence ID" value="KAF1811017.1"/>
    <property type="molecule type" value="Genomic_DNA"/>
</dbReference>
<keyword evidence="2" id="KW-1185">Reference proteome</keyword>
<evidence type="ECO:0000313" key="2">
    <source>
        <dbReference type="Proteomes" id="UP000504638"/>
    </source>
</evidence>